<accession>A0A4Q8QN64</accession>
<gene>
    <name evidence="3" type="ORF">EW142_08095</name>
</gene>
<dbReference type="EMBL" id="SGIU01000001">
    <property type="protein sequence ID" value="TAI49746.1"/>
    <property type="molecule type" value="Genomic_DNA"/>
</dbReference>
<dbReference type="InterPro" id="IPR006016">
    <property type="entry name" value="UspA"/>
</dbReference>
<evidence type="ECO:0000259" key="2">
    <source>
        <dbReference type="Pfam" id="PF00582"/>
    </source>
</evidence>
<evidence type="ECO:0000313" key="4">
    <source>
        <dbReference type="Proteomes" id="UP000291981"/>
    </source>
</evidence>
<dbReference type="Pfam" id="PF00582">
    <property type="entry name" value="Usp"/>
    <property type="match status" value="2"/>
</dbReference>
<dbReference type="Gene3D" id="3.40.50.620">
    <property type="entry name" value="HUPs"/>
    <property type="match status" value="2"/>
</dbReference>
<comment type="similarity">
    <text evidence="1">Belongs to the universal stress protein A family.</text>
</comment>
<proteinExistence type="inferred from homology"/>
<reference evidence="3 4" key="1">
    <citation type="submission" date="2019-02" db="EMBL/GenBank/DDBJ databases">
        <title>Draft genome sequence of Muricauda sp. 176CP4-71.</title>
        <authorList>
            <person name="Park J.-S."/>
        </authorList>
    </citation>
    <scope>NUCLEOTIDE SEQUENCE [LARGE SCALE GENOMIC DNA]</scope>
    <source>
        <strain evidence="3 4">176CP4-71</strain>
    </source>
</reference>
<dbReference type="RefSeq" id="WP_130612223.1">
    <property type="nucleotide sequence ID" value="NZ_SGIU01000001.1"/>
</dbReference>
<dbReference type="AlphaFoldDB" id="A0A4Q8QN64"/>
<protein>
    <submittedName>
        <fullName evidence="3">Universal stress protein</fullName>
    </submittedName>
</protein>
<dbReference type="PANTHER" id="PTHR46268:SF6">
    <property type="entry name" value="UNIVERSAL STRESS PROTEIN UP12"/>
    <property type="match status" value="1"/>
</dbReference>
<dbReference type="InterPro" id="IPR014729">
    <property type="entry name" value="Rossmann-like_a/b/a_fold"/>
</dbReference>
<dbReference type="PANTHER" id="PTHR46268">
    <property type="entry name" value="STRESS RESPONSE PROTEIN NHAX"/>
    <property type="match status" value="1"/>
</dbReference>
<organism evidence="3 4">
    <name type="scientific">Flagellimonas allohymeniacidonis</name>
    <dbReference type="NCBI Taxonomy" id="2517819"/>
    <lineage>
        <taxon>Bacteria</taxon>
        <taxon>Pseudomonadati</taxon>
        <taxon>Bacteroidota</taxon>
        <taxon>Flavobacteriia</taxon>
        <taxon>Flavobacteriales</taxon>
        <taxon>Flavobacteriaceae</taxon>
        <taxon>Flagellimonas</taxon>
    </lineage>
</organism>
<dbReference type="Proteomes" id="UP000291981">
    <property type="component" value="Unassembled WGS sequence"/>
</dbReference>
<dbReference type="OrthoDB" id="9788959at2"/>
<dbReference type="CDD" id="cd00293">
    <property type="entry name" value="USP-like"/>
    <property type="match status" value="2"/>
</dbReference>
<feature type="domain" description="UspA" evidence="2">
    <location>
        <begin position="1"/>
        <end position="147"/>
    </location>
</feature>
<evidence type="ECO:0000256" key="1">
    <source>
        <dbReference type="ARBA" id="ARBA00008791"/>
    </source>
</evidence>
<evidence type="ECO:0000313" key="3">
    <source>
        <dbReference type="EMBL" id="TAI49746.1"/>
    </source>
</evidence>
<name>A0A4Q8QN64_9FLAO</name>
<comment type="caution">
    <text evidence="3">The sequence shown here is derived from an EMBL/GenBank/DDBJ whole genome shotgun (WGS) entry which is preliminary data.</text>
</comment>
<dbReference type="SUPFAM" id="SSF52402">
    <property type="entry name" value="Adenine nucleotide alpha hydrolases-like"/>
    <property type="match status" value="2"/>
</dbReference>
<keyword evidence="4" id="KW-1185">Reference proteome</keyword>
<sequence>MKNILLPTDFSDNSWNAIFFALKLFKDVSCNFYVVNTYDPDPKNVIGARTYVRTGMIIDALAESSQQGLEKMESYIQENHSNPNHSFEYASLKGELLDTLQDYRKQKDIDYIIMGTLGATGAKGVFMGTNSVRMVKSVRNCPIILVPNEFNLQKLERIIFPSDFSRFYDKYELMPLIELAKMCKASCQVLYLTQEFALTDEQKRNKKMLTERLAELDVTFNNVELKSKLAKGINEFAKEQRADLIAIVHYRHTFFEKLTREPVVKKVAFHSQIPLLILPELS</sequence>
<feature type="domain" description="UspA" evidence="2">
    <location>
        <begin position="197"/>
        <end position="279"/>
    </location>
</feature>